<dbReference type="PROSITE" id="PS51438">
    <property type="entry name" value="ALBUMIN_2"/>
    <property type="match status" value="3"/>
</dbReference>
<evidence type="ECO:0000256" key="1">
    <source>
        <dbReference type="ARBA" id="ARBA00004613"/>
    </source>
</evidence>
<dbReference type="Gene3D" id="1.10.246.10">
    <property type="match status" value="5"/>
</dbReference>
<keyword evidence="3" id="KW-0677">Repeat</keyword>
<keyword evidence="4" id="KW-1015">Disulfide bond</keyword>
<keyword evidence="2" id="KW-0964">Secreted</keyword>
<comment type="subcellular location">
    <subcellularLocation>
        <location evidence="1">Secreted</location>
    </subcellularLocation>
</comment>
<dbReference type="PRINTS" id="PR00802">
    <property type="entry name" value="SERUMALBUMIN"/>
</dbReference>
<protein>
    <submittedName>
        <fullName evidence="8">Afamin</fullName>
    </submittedName>
</protein>
<name>A0ABM1CK12_CERSS</name>
<dbReference type="InterPro" id="IPR014760">
    <property type="entry name" value="Serum_albumin_N"/>
</dbReference>
<dbReference type="PANTHER" id="PTHR11385">
    <property type="entry name" value="SERUM ALBUMIN-RELATED"/>
    <property type="match status" value="1"/>
</dbReference>
<dbReference type="RefSeq" id="XP_014639893.1">
    <property type="nucleotide sequence ID" value="XM_014784407.1"/>
</dbReference>
<evidence type="ECO:0000256" key="2">
    <source>
        <dbReference type="ARBA" id="ARBA00022525"/>
    </source>
</evidence>
<keyword evidence="5" id="KW-0732">Signal</keyword>
<dbReference type="GeneID" id="101403007"/>
<dbReference type="InterPro" id="IPR000264">
    <property type="entry name" value="ALB/AFP/VDB"/>
</dbReference>
<evidence type="ECO:0000313" key="7">
    <source>
        <dbReference type="Proteomes" id="UP000694910"/>
    </source>
</evidence>
<feature type="signal peptide" evidence="5">
    <location>
        <begin position="1"/>
        <end position="21"/>
    </location>
</feature>
<evidence type="ECO:0000256" key="4">
    <source>
        <dbReference type="ARBA" id="ARBA00023157"/>
    </source>
</evidence>
<dbReference type="Pfam" id="PF00273">
    <property type="entry name" value="Serum_albumin"/>
    <property type="match status" value="3"/>
</dbReference>
<sequence length="560" mass="64124">MKQLKLIGFVIFLFFLTESLTLPTKLQDVDDASITQKFIEKNIGYITIIAFSQYVQEASFEEVEILVKIMTKYGEQCLDEVTIPDCPRLTNDILLERTCAVKGLPQKYNFSHCCSMVDFERERCFFHNKKSDIGFLPPLPTLDLEEKCLTYKNNRESFLNKAESVIQYLKALSSYQKNVCGALMKFGLQVLKSINLAILSQKFPKIEFKELTSLLEDISSKYEACCEGDGVQCIRGRSKVMSHICSKQDAISSKIKECCEEKIPKRGECIIYSNKDDRPKDLSLREAKFTENENVCEQRDADQDTFMAEFLYEYSRRHPELSTSELLRIARVYKDLLEECCKTENPPDCYGNAEYKFNETTQRSLKIVQRECEHLQNLGKDGLKYHYLIKLTRIAPQLSTEELTFLGQEKAAALTTCCTLSEEFACVDNLVDLVLGELCGINENRSINPAVDHCCKTDFAFRRPCFEGLEADKTYVPPSTSQGLFTFHTDLCQAHKEELQRKKDRFLVDLVKLKPEFRDEELQSLLTDFSNVVETCCKAEGPETCFNEEGPKLAAKSRAP</sequence>
<feature type="domain" description="Albumin" evidence="6">
    <location>
        <begin position="167"/>
        <end position="359"/>
    </location>
</feature>
<evidence type="ECO:0000313" key="8">
    <source>
        <dbReference type="RefSeq" id="XP_014639893.1"/>
    </source>
</evidence>
<keyword evidence="7" id="KW-1185">Reference proteome</keyword>
<feature type="domain" description="Albumin" evidence="6">
    <location>
        <begin position="360"/>
        <end position="554"/>
    </location>
</feature>
<proteinExistence type="predicted"/>
<organism evidence="7 8">
    <name type="scientific">Ceratotherium simum simum</name>
    <name type="common">Southern white rhinoceros</name>
    <dbReference type="NCBI Taxonomy" id="73337"/>
    <lineage>
        <taxon>Eukaryota</taxon>
        <taxon>Metazoa</taxon>
        <taxon>Chordata</taxon>
        <taxon>Craniata</taxon>
        <taxon>Vertebrata</taxon>
        <taxon>Euteleostomi</taxon>
        <taxon>Mammalia</taxon>
        <taxon>Eutheria</taxon>
        <taxon>Laurasiatheria</taxon>
        <taxon>Perissodactyla</taxon>
        <taxon>Rhinocerotidae</taxon>
        <taxon>Ceratotherium</taxon>
    </lineage>
</organism>
<gene>
    <name evidence="8" type="primary">LOC101403007</name>
</gene>
<dbReference type="SUPFAM" id="SSF48552">
    <property type="entry name" value="Serum albumin-like"/>
    <property type="match status" value="3"/>
</dbReference>
<reference evidence="8" key="1">
    <citation type="submission" date="2025-08" db="UniProtKB">
        <authorList>
            <consortium name="RefSeq"/>
        </authorList>
    </citation>
    <scope>IDENTIFICATION</scope>
</reference>
<dbReference type="InterPro" id="IPR020857">
    <property type="entry name" value="Serum_albumin_CS"/>
</dbReference>
<dbReference type="PANTHER" id="PTHR11385:SF14">
    <property type="entry name" value="AFAMIN"/>
    <property type="match status" value="1"/>
</dbReference>
<feature type="chain" id="PRO_5046652240" evidence="5">
    <location>
        <begin position="22"/>
        <end position="560"/>
    </location>
</feature>
<dbReference type="InterPro" id="IPR020858">
    <property type="entry name" value="Serum_albumin-like"/>
</dbReference>
<dbReference type="SMART" id="SM00103">
    <property type="entry name" value="ALBUMIN"/>
    <property type="match status" value="3"/>
</dbReference>
<feature type="domain" description="Albumin" evidence="6">
    <location>
        <begin position="19"/>
        <end position="166"/>
    </location>
</feature>
<evidence type="ECO:0000259" key="6">
    <source>
        <dbReference type="PROSITE" id="PS51438"/>
    </source>
</evidence>
<dbReference type="PROSITE" id="PS00212">
    <property type="entry name" value="ALBUMIN_1"/>
    <property type="match status" value="2"/>
</dbReference>
<evidence type="ECO:0000256" key="3">
    <source>
        <dbReference type="ARBA" id="ARBA00022737"/>
    </source>
</evidence>
<accession>A0ABM1CK12</accession>
<dbReference type="CDD" id="cd00015">
    <property type="entry name" value="ALBUMIN"/>
    <property type="match status" value="2"/>
</dbReference>
<dbReference type="Proteomes" id="UP000694910">
    <property type="component" value="Unplaced"/>
</dbReference>
<evidence type="ECO:0000256" key="5">
    <source>
        <dbReference type="SAM" id="SignalP"/>
    </source>
</evidence>